<dbReference type="Proteomes" id="UP000306420">
    <property type="component" value="Unassembled WGS sequence"/>
</dbReference>
<dbReference type="SUPFAM" id="SSF56784">
    <property type="entry name" value="HAD-like"/>
    <property type="match status" value="1"/>
</dbReference>
<evidence type="ECO:0000313" key="1">
    <source>
        <dbReference type="EMBL" id="TLQ40507.1"/>
    </source>
</evidence>
<dbReference type="SFLD" id="SFLDS00003">
    <property type="entry name" value="Haloacid_Dehalogenase"/>
    <property type="match status" value="1"/>
</dbReference>
<dbReference type="PANTHER" id="PTHR10000:SF23">
    <property type="entry name" value="5-AMINO-6-(5-PHOSPHO-D-RIBITYLAMINO)URACIL PHOSPHATASE YITU"/>
    <property type="match status" value="1"/>
</dbReference>
<dbReference type="InterPro" id="IPR000150">
    <property type="entry name" value="Cof"/>
</dbReference>
<dbReference type="InterPro" id="IPR023214">
    <property type="entry name" value="HAD_sf"/>
</dbReference>
<gene>
    <name evidence="1" type="ORF">FEZ33_08105</name>
</gene>
<dbReference type="PANTHER" id="PTHR10000">
    <property type="entry name" value="PHOSPHOSERINE PHOSPHATASE"/>
    <property type="match status" value="1"/>
</dbReference>
<dbReference type="Gene3D" id="3.30.1240.10">
    <property type="match status" value="1"/>
</dbReference>
<dbReference type="GO" id="GO:0005829">
    <property type="term" value="C:cytosol"/>
    <property type="evidence" value="ECO:0007669"/>
    <property type="project" value="TreeGrafter"/>
</dbReference>
<dbReference type="NCBIfam" id="TIGR00099">
    <property type="entry name" value="Cof-subfamily"/>
    <property type="match status" value="1"/>
</dbReference>
<dbReference type="InterPro" id="IPR036412">
    <property type="entry name" value="HAD-like_sf"/>
</dbReference>
<dbReference type="CDD" id="cd07516">
    <property type="entry name" value="HAD_Pase"/>
    <property type="match status" value="1"/>
</dbReference>
<dbReference type="Pfam" id="PF08282">
    <property type="entry name" value="Hydrolase_3"/>
    <property type="match status" value="1"/>
</dbReference>
<dbReference type="RefSeq" id="WP_138404906.1">
    <property type="nucleotide sequence ID" value="NZ_VBSP01000028.1"/>
</dbReference>
<accession>A0A5R9DTV4</accession>
<dbReference type="AlphaFoldDB" id="A0A5R9DTV4"/>
<sequence length="269" mass="30463">MNQHLIAIDLDGTTLNNQSKLSRFTIETLRKLDELGHIVMIVTGRPYRNSINIYNEMNINSPMVNFNGAYCHHPRKPHFLPAYHEELDKEIAFELFANQDNLDINLLIAEGKERLFTSSMNLPDSPFFPKDLAEISQLSRANLTQNPTALTILCDVEKQKTIEDRIMARYGDEVSVRTWGGVLPILEVVRQGINKSVAVNKVSEFYHIPNENILAFGDENNDLEMIKYAGLGVAMKNATDEIKGVADTQTEFTNDEDGLAHFLTNYFSL</sequence>
<dbReference type="Gene3D" id="3.40.50.1000">
    <property type="entry name" value="HAD superfamily/HAD-like"/>
    <property type="match status" value="1"/>
</dbReference>
<dbReference type="NCBIfam" id="TIGR01484">
    <property type="entry name" value="HAD-SF-IIB"/>
    <property type="match status" value="1"/>
</dbReference>
<dbReference type="OrthoDB" id="9781413at2"/>
<protein>
    <submittedName>
        <fullName evidence="1">HAD family phosphatase</fullName>
    </submittedName>
</protein>
<proteinExistence type="predicted"/>
<evidence type="ECO:0000313" key="2">
    <source>
        <dbReference type="Proteomes" id="UP000306420"/>
    </source>
</evidence>
<name>A0A5R9DTV4_9LACT</name>
<dbReference type="SFLD" id="SFLDG01140">
    <property type="entry name" value="C2.B:_Phosphomannomutase_and_P"/>
    <property type="match status" value="1"/>
</dbReference>
<organism evidence="1 2">
    <name type="scientific">Ruoffia tabacinasalis</name>
    <dbReference type="NCBI Taxonomy" id="87458"/>
    <lineage>
        <taxon>Bacteria</taxon>
        <taxon>Bacillati</taxon>
        <taxon>Bacillota</taxon>
        <taxon>Bacilli</taxon>
        <taxon>Lactobacillales</taxon>
        <taxon>Aerococcaceae</taxon>
        <taxon>Ruoffia</taxon>
    </lineage>
</organism>
<dbReference type="EMBL" id="VBSP01000028">
    <property type="protein sequence ID" value="TLQ40507.1"/>
    <property type="molecule type" value="Genomic_DNA"/>
</dbReference>
<reference evidence="1 2" key="1">
    <citation type="submission" date="2019-05" db="EMBL/GenBank/DDBJ databases">
        <title>The metagenome of a microbial culture collection derived from dairy environment covers the genomic content of the human microbiome.</title>
        <authorList>
            <person name="Roder T."/>
            <person name="Wuthrich D."/>
            <person name="Sattari Z."/>
            <person name="Von Ah U."/>
            <person name="Bar C."/>
            <person name="Ronchi F."/>
            <person name="Macpherson A.J."/>
            <person name="Ganal-Vonarburg S.C."/>
            <person name="Bruggmann R."/>
            <person name="Vergeres G."/>
        </authorList>
    </citation>
    <scope>NUCLEOTIDE SEQUENCE [LARGE SCALE GENOMIC DNA]</scope>
    <source>
        <strain evidence="1 2">FAM 24227</strain>
    </source>
</reference>
<comment type="caution">
    <text evidence="1">The sequence shown here is derived from an EMBL/GenBank/DDBJ whole genome shotgun (WGS) entry which is preliminary data.</text>
</comment>
<dbReference type="GO" id="GO:0000287">
    <property type="term" value="F:magnesium ion binding"/>
    <property type="evidence" value="ECO:0007669"/>
    <property type="project" value="TreeGrafter"/>
</dbReference>
<dbReference type="InterPro" id="IPR006379">
    <property type="entry name" value="HAD-SF_hydro_IIB"/>
</dbReference>
<dbReference type="GO" id="GO:0016791">
    <property type="term" value="F:phosphatase activity"/>
    <property type="evidence" value="ECO:0007669"/>
    <property type="project" value="TreeGrafter"/>
</dbReference>